<keyword evidence="2" id="KW-0175">Coiled coil</keyword>
<gene>
    <name evidence="6" type="ORF">DFE_2294</name>
</gene>
<dbReference type="NCBIfam" id="TIGR01730">
    <property type="entry name" value="RND_mfp"/>
    <property type="match status" value="1"/>
</dbReference>
<keyword evidence="7" id="KW-1185">Reference proteome</keyword>
<comment type="similarity">
    <text evidence="1">Belongs to the membrane fusion protein (MFP) (TC 8.A.1) family.</text>
</comment>
<evidence type="ECO:0000256" key="3">
    <source>
        <dbReference type="SAM" id="SignalP"/>
    </source>
</evidence>
<dbReference type="InterPro" id="IPR058624">
    <property type="entry name" value="MdtA-like_HH"/>
</dbReference>
<feature type="coiled-coil region" evidence="2">
    <location>
        <begin position="106"/>
        <end position="164"/>
    </location>
</feature>
<keyword evidence="3" id="KW-0732">Signal</keyword>
<feature type="domain" description="Multidrug resistance protein MdtA-like alpha-helical hairpin" evidence="4">
    <location>
        <begin position="101"/>
        <end position="159"/>
    </location>
</feature>
<protein>
    <submittedName>
        <fullName evidence="6">Efflux transporter, RND family, MFP subunit</fullName>
    </submittedName>
</protein>
<sequence length="354" mass="37570">MKTSIITLITLIVLTLPTGTVAQDKPQGPPPTLIETAKSGADSVAPRSDFVGTVYYPEVSEVASEVAGRVLNVHFEEGRRVNAGADLVTMDTAIAVKHLIAAQGYLDEAKAAQELAKIELKRREELIKSGSISTQEFDNAFYALQEVQNKARALEAVADRLQLEITKSRVPSPFAGIVLERKVERGEWIAAGAVVATVALDEAMDVIINVPETVLPFISVDQTIEVTIGGKATSGKIFAIIPRGDVGTRTFPIKIRIPGTHFAQGMQATAHLPVGAKVKSVIVPRDAVTILRGQPMVFAAVDGKAQMIPVNVVAYLGLLAAVNGPGLAEGMDLVIKGNERLYPGAPVRTAGAKQ</sequence>
<evidence type="ECO:0000259" key="4">
    <source>
        <dbReference type="Pfam" id="PF25876"/>
    </source>
</evidence>
<dbReference type="OrthoDB" id="5318766at2"/>
<dbReference type="Pfam" id="PF25876">
    <property type="entry name" value="HH_MFP_RND"/>
    <property type="match status" value="1"/>
</dbReference>
<dbReference type="PANTHER" id="PTHR30469">
    <property type="entry name" value="MULTIDRUG RESISTANCE PROTEIN MDTA"/>
    <property type="match status" value="1"/>
</dbReference>
<accession>A0A2Z6B0R0</accession>
<dbReference type="Gene3D" id="1.10.287.470">
    <property type="entry name" value="Helix hairpin bin"/>
    <property type="match status" value="1"/>
</dbReference>
<organism evidence="6 7">
    <name type="scientific">Desulfovibrio ferrophilus</name>
    <dbReference type="NCBI Taxonomy" id="241368"/>
    <lineage>
        <taxon>Bacteria</taxon>
        <taxon>Pseudomonadati</taxon>
        <taxon>Thermodesulfobacteriota</taxon>
        <taxon>Desulfovibrionia</taxon>
        <taxon>Desulfovibrionales</taxon>
        <taxon>Desulfovibrionaceae</taxon>
        <taxon>Desulfovibrio</taxon>
    </lineage>
</organism>
<evidence type="ECO:0000313" key="6">
    <source>
        <dbReference type="EMBL" id="BBD09020.1"/>
    </source>
</evidence>
<dbReference type="PANTHER" id="PTHR30469:SF15">
    <property type="entry name" value="HLYD FAMILY OF SECRETION PROTEINS"/>
    <property type="match status" value="1"/>
</dbReference>
<dbReference type="Gene3D" id="2.40.30.170">
    <property type="match status" value="1"/>
</dbReference>
<dbReference type="RefSeq" id="WP_126379641.1">
    <property type="nucleotide sequence ID" value="NZ_AP017378.1"/>
</dbReference>
<dbReference type="Gene3D" id="2.40.50.100">
    <property type="match status" value="1"/>
</dbReference>
<dbReference type="EMBL" id="AP017378">
    <property type="protein sequence ID" value="BBD09020.1"/>
    <property type="molecule type" value="Genomic_DNA"/>
</dbReference>
<dbReference type="AlphaFoldDB" id="A0A2Z6B0R0"/>
<name>A0A2Z6B0R0_9BACT</name>
<evidence type="ECO:0000259" key="5">
    <source>
        <dbReference type="Pfam" id="PF25917"/>
    </source>
</evidence>
<feature type="chain" id="PRO_5016291778" evidence="3">
    <location>
        <begin position="23"/>
        <end position="354"/>
    </location>
</feature>
<evidence type="ECO:0000256" key="2">
    <source>
        <dbReference type="SAM" id="Coils"/>
    </source>
</evidence>
<evidence type="ECO:0000313" key="7">
    <source>
        <dbReference type="Proteomes" id="UP000269883"/>
    </source>
</evidence>
<dbReference type="Proteomes" id="UP000269883">
    <property type="component" value="Chromosome"/>
</dbReference>
<dbReference type="KEGG" id="dfl:DFE_2294"/>
<evidence type="ECO:0000256" key="1">
    <source>
        <dbReference type="ARBA" id="ARBA00009477"/>
    </source>
</evidence>
<dbReference type="InterPro" id="IPR058625">
    <property type="entry name" value="MdtA-like_BSH"/>
</dbReference>
<dbReference type="GO" id="GO:1990281">
    <property type="term" value="C:efflux pump complex"/>
    <property type="evidence" value="ECO:0007669"/>
    <property type="project" value="TreeGrafter"/>
</dbReference>
<dbReference type="SUPFAM" id="SSF111369">
    <property type="entry name" value="HlyD-like secretion proteins"/>
    <property type="match status" value="1"/>
</dbReference>
<dbReference type="Gene3D" id="2.40.420.20">
    <property type="match status" value="1"/>
</dbReference>
<feature type="signal peptide" evidence="3">
    <location>
        <begin position="1"/>
        <end position="22"/>
    </location>
</feature>
<dbReference type="Pfam" id="PF25917">
    <property type="entry name" value="BSH_RND"/>
    <property type="match status" value="1"/>
</dbReference>
<proteinExistence type="inferred from homology"/>
<reference evidence="6 7" key="1">
    <citation type="journal article" date="2018" name="Sci. Adv.">
        <title>Multi-heme cytochromes provide a pathway for survival in energy-limited environments.</title>
        <authorList>
            <person name="Deng X."/>
            <person name="Dohmae N."/>
            <person name="Nealson K.H."/>
            <person name="Hashimoto K."/>
            <person name="Okamoto A."/>
        </authorList>
    </citation>
    <scope>NUCLEOTIDE SEQUENCE [LARGE SCALE GENOMIC DNA]</scope>
    <source>
        <strain evidence="6 7">IS5</strain>
    </source>
</reference>
<dbReference type="GO" id="GO:0015562">
    <property type="term" value="F:efflux transmembrane transporter activity"/>
    <property type="evidence" value="ECO:0007669"/>
    <property type="project" value="TreeGrafter"/>
</dbReference>
<dbReference type="InterPro" id="IPR006143">
    <property type="entry name" value="RND_pump_MFP"/>
</dbReference>
<feature type="domain" description="Multidrug resistance protein MdtA-like barrel-sandwich hybrid" evidence="5">
    <location>
        <begin position="59"/>
        <end position="195"/>
    </location>
</feature>